<keyword evidence="5" id="KW-0325">Glycoprotein</keyword>
<keyword evidence="9" id="KW-1185">Reference proteome</keyword>
<dbReference type="SUPFAM" id="SSF57625">
    <property type="entry name" value="Invertebrate chitin-binding proteins"/>
    <property type="match status" value="3"/>
</dbReference>
<dbReference type="InterPro" id="IPR036508">
    <property type="entry name" value="Chitin-bd_dom_sf"/>
</dbReference>
<evidence type="ECO:0000256" key="1">
    <source>
        <dbReference type="ARBA" id="ARBA00022669"/>
    </source>
</evidence>
<comment type="caution">
    <text evidence="8">The sequence shown here is derived from an EMBL/GenBank/DDBJ whole genome shotgun (WGS) entry which is preliminary data.</text>
</comment>
<evidence type="ECO:0000256" key="5">
    <source>
        <dbReference type="ARBA" id="ARBA00023180"/>
    </source>
</evidence>
<dbReference type="EMBL" id="JAWQEG010003842">
    <property type="protein sequence ID" value="KAK3864217.1"/>
    <property type="molecule type" value="Genomic_DNA"/>
</dbReference>
<feature type="domain" description="Chitin-binding type-2" evidence="7">
    <location>
        <begin position="34"/>
        <end position="94"/>
    </location>
</feature>
<feature type="chain" id="PRO_5042178006" description="Chitin-binding type-2 domain-containing protein" evidence="6">
    <location>
        <begin position="19"/>
        <end position="248"/>
    </location>
</feature>
<gene>
    <name evidence="8" type="ORF">Pcinc_030082</name>
</gene>
<name>A0AAE1K4S4_PETCI</name>
<proteinExistence type="predicted"/>
<evidence type="ECO:0000313" key="8">
    <source>
        <dbReference type="EMBL" id="KAK3864217.1"/>
    </source>
</evidence>
<protein>
    <recommendedName>
        <fullName evidence="7">Chitin-binding type-2 domain-containing protein</fullName>
    </recommendedName>
</protein>
<reference evidence="8" key="1">
    <citation type="submission" date="2023-10" db="EMBL/GenBank/DDBJ databases">
        <title>Genome assemblies of two species of porcelain crab, Petrolisthes cinctipes and Petrolisthes manimaculis (Anomura: Porcellanidae).</title>
        <authorList>
            <person name="Angst P."/>
        </authorList>
    </citation>
    <scope>NUCLEOTIDE SEQUENCE</scope>
    <source>
        <strain evidence="8">PB745_01</strain>
        <tissue evidence="8">Gill</tissue>
    </source>
</reference>
<dbReference type="Pfam" id="PF01607">
    <property type="entry name" value="CBM_14"/>
    <property type="match status" value="3"/>
</dbReference>
<feature type="signal peptide" evidence="6">
    <location>
        <begin position="1"/>
        <end position="18"/>
    </location>
</feature>
<accession>A0AAE1K4S4</accession>
<evidence type="ECO:0000259" key="7">
    <source>
        <dbReference type="PROSITE" id="PS50940"/>
    </source>
</evidence>
<dbReference type="PANTHER" id="PTHR23301:SF0">
    <property type="entry name" value="CHITIN-BINDING TYPE-2 DOMAIN-CONTAINING PROTEIN-RELATED"/>
    <property type="match status" value="1"/>
</dbReference>
<dbReference type="Proteomes" id="UP001286313">
    <property type="component" value="Unassembled WGS sequence"/>
</dbReference>
<dbReference type="Gene3D" id="2.170.140.10">
    <property type="entry name" value="Chitin binding domain"/>
    <property type="match status" value="3"/>
</dbReference>
<sequence>MWTTQLLVVVAGVAMVTGIPQGLSKQDTSPTLSNFKCKDDGIFADREQCDMYWKCEFGQATRHYCDDGLVFDPIKGLRGRIDPCDSPLVIDCSDRPFLQEPTHPSAECIRRHGTFEDPDPTVCNKYNVCKDGYLESTLSCTGTLQFNPITGNCEWPYSAGRTGCADQSRNCIENGKFCCTGEKRFTIDGQEDPHPTYPDGNDCEMFYICLNQLIPKRSSCERGLVYNTATGICDIPENVPECIDPGFA</sequence>
<evidence type="ECO:0000313" key="9">
    <source>
        <dbReference type="Proteomes" id="UP001286313"/>
    </source>
</evidence>
<keyword evidence="4" id="KW-1015">Disulfide bond</keyword>
<evidence type="ECO:0000256" key="4">
    <source>
        <dbReference type="ARBA" id="ARBA00023157"/>
    </source>
</evidence>
<dbReference type="GO" id="GO:0008061">
    <property type="term" value="F:chitin binding"/>
    <property type="evidence" value="ECO:0007669"/>
    <property type="project" value="UniProtKB-KW"/>
</dbReference>
<keyword evidence="1" id="KW-0147">Chitin-binding</keyword>
<dbReference type="SMART" id="SM00494">
    <property type="entry name" value="ChtBD2"/>
    <property type="match status" value="3"/>
</dbReference>
<organism evidence="8 9">
    <name type="scientific">Petrolisthes cinctipes</name>
    <name type="common">Flat porcelain crab</name>
    <dbReference type="NCBI Taxonomy" id="88211"/>
    <lineage>
        <taxon>Eukaryota</taxon>
        <taxon>Metazoa</taxon>
        <taxon>Ecdysozoa</taxon>
        <taxon>Arthropoda</taxon>
        <taxon>Crustacea</taxon>
        <taxon>Multicrustacea</taxon>
        <taxon>Malacostraca</taxon>
        <taxon>Eumalacostraca</taxon>
        <taxon>Eucarida</taxon>
        <taxon>Decapoda</taxon>
        <taxon>Pleocyemata</taxon>
        <taxon>Anomura</taxon>
        <taxon>Galatheoidea</taxon>
        <taxon>Porcellanidae</taxon>
        <taxon>Petrolisthes</taxon>
    </lineage>
</organism>
<dbReference type="InterPro" id="IPR002557">
    <property type="entry name" value="Chitin-bd_dom"/>
</dbReference>
<evidence type="ECO:0000256" key="3">
    <source>
        <dbReference type="ARBA" id="ARBA00022737"/>
    </source>
</evidence>
<dbReference type="PANTHER" id="PTHR23301">
    <property type="entry name" value="CHITIN BINDING PERITROPHIN-A"/>
    <property type="match status" value="1"/>
</dbReference>
<feature type="domain" description="Chitin-binding type-2" evidence="7">
    <location>
        <begin position="105"/>
        <end position="166"/>
    </location>
</feature>
<keyword evidence="2 6" id="KW-0732">Signal</keyword>
<dbReference type="GO" id="GO:0005576">
    <property type="term" value="C:extracellular region"/>
    <property type="evidence" value="ECO:0007669"/>
    <property type="project" value="InterPro"/>
</dbReference>
<dbReference type="PROSITE" id="PS50940">
    <property type="entry name" value="CHIT_BIND_II"/>
    <property type="match status" value="3"/>
</dbReference>
<evidence type="ECO:0000256" key="6">
    <source>
        <dbReference type="SAM" id="SignalP"/>
    </source>
</evidence>
<dbReference type="AlphaFoldDB" id="A0AAE1K4S4"/>
<dbReference type="InterPro" id="IPR051940">
    <property type="entry name" value="Chitin_bind-dev_reg"/>
</dbReference>
<evidence type="ECO:0000256" key="2">
    <source>
        <dbReference type="ARBA" id="ARBA00022729"/>
    </source>
</evidence>
<keyword evidence="3" id="KW-0677">Repeat</keyword>
<feature type="domain" description="Chitin-binding type-2" evidence="7">
    <location>
        <begin position="186"/>
        <end position="244"/>
    </location>
</feature>